<comment type="caution">
    <text evidence="2">The sequence shown here is derived from an EMBL/GenBank/DDBJ whole genome shotgun (WGS) entry which is preliminary data.</text>
</comment>
<feature type="chain" id="PRO_5045101376" evidence="1">
    <location>
        <begin position="29"/>
        <end position="315"/>
    </location>
</feature>
<protein>
    <submittedName>
        <fullName evidence="2">Fibronectin type III domain-containing protein</fullName>
    </submittedName>
</protein>
<keyword evidence="1" id="KW-0732">Signal</keyword>
<evidence type="ECO:0000256" key="1">
    <source>
        <dbReference type="SAM" id="SignalP"/>
    </source>
</evidence>
<sequence>MSNRVFFVFLIPIAFTIALALPPPAAQAAIDQIQVSNHSSSSATISWTTTDFADGCVHYGLTPALGDTVCDSRPDDDLHVAGLISLEPDTTYYFEVASGGEINNNGGALYTFETTTVGIGIPYTIYGDLTLPPEWTLFTVTIKSAGGDMSHPLSTLIDSVAVWSLNLGNLKNPLTDDVFHYATGDSLFLRAGSGPTGGFQDSTTVSGMSPQYVGQIVMDVLPTNALPVDELLLLGGFPNPFQRTTTLEYRSPVKDRVVIEVFDPTGRKCATLLDQVLPAGNGRVTWEGTGLPGGIYLARIQAGSLRAATSLVLLK</sequence>
<dbReference type="Proteomes" id="UP001593833">
    <property type="component" value="Unassembled WGS sequence"/>
</dbReference>
<evidence type="ECO:0000313" key="2">
    <source>
        <dbReference type="EMBL" id="MFC1573011.1"/>
    </source>
</evidence>
<name>A0ABV6YKZ5_UNCEI</name>
<dbReference type="InterPro" id="IPR008963">
    <property type="entry name" value="Purple_acid_Pase-like_N"/>
</dbReference>
<dbReference type="EMBL" id="JBHPKH010000061">
    <property type="protein sequence ID" value="MFC1573011.1"/>
    <property type="molecule type" value="Genomic_DNA"/>
</dbReference>
<dbReference type="CDD" id="cd00063">
    <property type="entry name" value="FN3"/>
    <property type="match status" value="1"/>
</dbReference>
<organism evidence="2 3">
    <name type="scientific">Eiseniibacteriota bacterium</name>
    <dbReference type="NCBI Taxonomy" id="2212470"/>
    <lineage>
        <taxon>Bacteria</taxon>
        <taxon>Candidatus Eiseniibacteriota</taxon>
    </lineage>
</organism>
<feature type="signal peptide" evidence="1">
    <location>
        <begin position="1"/>
        <end position="28"/>
    </location>
</feature>
<dbReference type="SUPFAM" id="SSF49363">
    <property type="entry name" value="Purple acid phosphatase, N-terminal domain"/>
    <property type="match status" value="1"/>
</dbReference>
<proteinExistence type="predicted"/>
<evidence type="ECO:0000313" key="3">
    <source>
        <dbReference type="Proteomes" id="UP001593833"/>
    </source>
</evidence>
<dbReference type="Gene3D" id="2.60.40.380">
    <property type="entry name" value="Purple acid phosphatase-like, N-terminal"/>
    <property type="match status" value="1"/>
</dbReference>
<keyword evidence="3" id="KW-1185">Reference proteome</keyword>
<dbReference type="Gene3D" id="2.60.40.4070">
    <property type="match status" value="1"/>
</dbReference>
<accession>A0ABV6YKZ5</accession>
<gene>
    <name evidence="2" type="ORF">ACFL6M_05370</name>
</gene>
<dbReference type="InterPro" id="IPR003961">
    <property type="entry name" value="FN3_dom"/>
</dbReference>
<reference evidence="2 3" key="1">
    <citation type="submission" date="2024-09" db="EMBL/GenBank/DDBJ databases">
        <authorList>
            <person name="D'Angelo T."/>
        </authorList>
    </citation>
    <scope>NUCLEOTIDE SEQUENCE [LARGE SCALE GENOMIC DNA]</scope>
    <source>
        <strain evidence="2">SAG AM-320-E07</strain>
    </source>
</reference>